<reference evidence="1 2" key="1">
    <citation type="journal article" date="2019" name="ACS Chem. Biol.">
        <title>Identification and Mobilization of a Cryptic Antibiotic Biosynthesis Gene Locus from a Human-Pathogenic Nocardia Isolate.</title>
        <authorList>
            <person name="Herisse M."/>
            <person name="Ishida K."/>
            <person name="Porter J.L."/>
            <person name="Howden B."/>
            <person name="Hertweck C."/>
            <person name="Stinear T.P."/>
            <person name="Pidot S.J."/>
        </authorList>
    </citation>
    <scope>NUCLEOTIDE SEQUENCE [LARGE SCALE GENOMIC DNA]</scope>
    <source>
        <strain evidence="1 2">AUSMDU00024985</strain>
    </source>
</reference>
<proteinExistence type="predicted"/>
<dbReference type="AlphaFoldDB" id="A0A6G9Y0N8"/>
<evidence type="ECO:0000313" key="2">
    <source>
        <dbReference type="Proteomes" id="UP000501705"/>
    </source>
</evidence>
<name>A0A6G9Y0N8_NOCBR</name>
<organism evidence="1 2">
    <name type="scientific">Nocardia brasiliensis</name>
    <dbReference type="NCBI Taxonomy" id="37326"/>
    <lineage>
        <taxon>Bacteria</taxon>
        <taxon>Bacillati</taxon>
        <taxon>Actinomycetota</taxon>
        <taxon>Actinomycetes</taxon>
        <taxon>Mycobacteriales</taxon>
        <taxon>Nocardiaceae</taxon>
        <taxon>Nocardia</taxon>
    </lineage>
</organism>
<evidence type="ECO:0000313" key="1">
    <source>
        <dbReference type="EMBL" id="QIS06768.1"/>
    </source>
</evidence>
<dbReference type="Proteomes" id="UP000501705">
    <property type="component" value="Chromosome"/>
</dbReference>
<sequence>MSIHTDAIADDLDRAIAALRATAPGLLAETARLDAISARLRAGEPAAVAAPSTVEQLTLADAPAAELAPSVVDDAAAKTRRR</sequence>
<protein>
    <submittedName>
        <fullName evidence="1">Uncharacterized protein</fullName>
    </submittedName>
</protein>
<gene>
    <name evidence="1" type="ORF">F5X71_34655</name>
</gene>
<dbReference type="EMBL" id="CP046171">
    <property type="protein sequence ID" value="QIS06768.1"/>
    <property type="molecule type" value="Genomic_DNA"/>
</dbReference>
<dbReference type="RefSeq" id="WP_167465782.1">
    <property type="nucleotide sequence ID" value="NZ_CP046171.1"/>
</dbReference>
<accession>A0A6G9Y0N8</accession>